<name>A0A841JYU3_9BACT</name>
<evidence type="ECO:0000313" key="6">
    <source>
        <dbReference type="Proteomes" id="UP000538666"/>
    </source>
</evidence>
<comment type="catalytic activity">
    <reaction evidence="2">
        <text>thiamine phosphate + ATP = thiamine diphosphate + ADP</text>
        <dbReference type="Rhea" id="RHEA:15913"/>
        <dbReference type="ChEBI" id="CHEBI:30616"/>
        <dbReference type="ChEBI" id="CHEBI:37575"/>
        <dbReference type="ChEBI" id="CHEBI:58937"/>
        <dbReference type="ChEBI" id="CHEBI:456216"/>
        <dbReference type="EC" id="2.7.4.16"/>
    </reaction>
</comment>
<comment type="miscellaneous">
    <text evidence="2">Reaction mechanism of ThiL seems to utilize a direct, inline transfer of the gamma-phosphate of ATP to TMP rather than a phosphorylated enzyme intermediate.</text>
</comment>
<keyword evidence="6" id="KW-1185">Reference proteome</keyword>
<dbReference type="Pfam" id="PF02769">
    <property type="entry name" value="AIRS_C"/>
    <property type="match status" value="1"/>
</dbReference>
<dbReference type="CDD" id="cd02194">
    <property type="entry name" value="ThiL"/>
    <property type="match status" value="1"/>
</dbReference>
<comment type="caution">
    <text evidence="5">The sequence shown here is derived from an EMBL/GenBank/DDBJ whole genome shotgun (WGS) entry which is preliminary data.</text>
</comment>
<dbReference type="GO" id="GO:0009228">
    <property type="term" value="P:thiamine biosynthetic process"/>
    <property type="evidence" value="ECO:0007669"/>
    <property type="project" value="UniProtKB-KW"/>
</dbReference>
<dbReference type="PANTHER" id="PTHR30270">
    <property type="entry name" value="THIAMINE-MONOPHOSPHATE KINASE"/>
    <property type="match status" value="1"/>
</dbReference>
<feature type="domain" description="PurM-like N-terminal" evidence="3">
    <location>
        <begin position="35"/>
        <end position="139"/>
    </location>
</feature>
<dbReference type="UniPathway" id="UPA00060">
    <property type="reaction ID" value="UER00142"/>
</dbReference>
<feature type="binding site" evidence="2">
    <location>
        <position position="294"/>
    </location>
    <ligand>
        <name>substrate</name>
    </ligand>
</feature>
<feature type="domain" description="PurM-like C-terminal" evidence="4">
    <location>
        <begin position="176"/>
        <end position="283"/>
    </location>
</feature>
<evidence type="ECO:0000256" key="2">
    <source>
        <dbReference type="HAMAP-Rule" id="MF_02128"/>
    </source>
</evidence>
<comment type="similarity">
    <text evidence="2">Belongs to the thiamine-monophosphate kinase family.</text>
</comment>
<feature type="binding site" evidence="2">
    <location>
        <position position="83"/>
    </location>
    <ligand>
        <name>Mg(2+)</name>
        <dbReference type="ChEBI" id="CHEBI:18420"/>
        <label>4</label>
    </ligand>
</feature>
<feature type="binding site" evidence="2">
    <location>
        <position position="240"/>
    </location>
    <ligand>
        <name>Mg(2+)</name>
        <dbReference type="ChEBI" id="CHEBI:18420"/>
        <label>3</label>
    </ligand>
</feature>
<feature type="binding site" evidence="2">
    <location>
        <position position="242"/>
    </location>
    <ligand>
        <name>ATP</name>
        <dbReference type="ChEBI" id="CHEBI:30616"/>
    </ligand>
</feature>
<feature type="binding site" evidence="2">
    <location>
        <position position="53"/>
    </location>
    <ligand>
        <name>Mg(2+)</name>
        <dbReference type="ChEBI" id="CHEBI:18420"/>
        <label>1</label>
    </ligand>
</feature>
<reference evidence="5 6" key="1">
    <citation type="submission" date="2020-08" db="EMBL/GenBank/DDBJ databases">
        <title>Genomic Encyclopedia of Type Strains, Phase IV (KMG-IV): sequencing the most valuable type-strain genomes for metagenomic binning, comparative biology and taxonomic classification.</title>
        <authorList>
            <person name="Goeker M."/>
        </authorList>
    </citation>
    <scope>NUCLEOTIDE SEQUENCE [LARGE SCALE GENOMIC DNA]</scope>
    <source>
        <strain evidence="5 6">DSM 103733</strain>
    </source>
</reference>
<evidence type="ECO:0000259" key="3">
    <source>
        <dbReference type="Pfam" id="PF00586"/>
    </source>
</evidence>
<comment type="pathway">
    <text evidence="2">Cofactor biosynthesis; thiamine diphosphate biosynthesis; thiamine diphosphate from thiamine phosphate: step 1/1.</text>
</comment>
<dbReference type="GO" id="GO:0009030">
    <property type="term" value="F:thiamine-phosphate kinase activity"/>
    <property type="evidence" value="ECO:0007669"/>
    <property type="project" value="UniProtKB-UniRule"/>
</dbReference>
<evidence type="ECO:0000256" key="1">
    <source>
        <dbReference type="ARBA" id="ARBA00022977"/>
    </source>
</evidence>
<feature type="binding site" evidence="2">
    <location>
        <position position="350"/>
    </location>
    <ligand>
        <name>substrate</name>
    </ligand>
</feature>
<keyword evidence="2 5" id="KW-0418">Kinase</keyword>
<keyword evidence="2" id="KW-0479">Metal-binding</keyword>
<dbReference type="Pfam" id="PF00586">
    <property type="entry name" value="AIRS"/>
    <property type="match status" value="1"/>
</dbReference>
<dbReference type="GO" id="GO:0005524">
    <property type="term" value="F:ATP binding"/>
    <property type="evidence" value="ECO:0007669"/>
    <property type="project" value="UniProtKB-UniRule"/>
</dbReference>
<feature type="binding site" evidence="2">
    <location>
        <position position="37"/>
    </location>
    <ligand>
        <name>Mg(2+)</name>
        <dbReference type="ChEBI" id="CHEBI:18420"/>
        <label>4</label>
    </ligand>
</feature>
<keyword evidence="1 2" id="KW-0784">Thiamine biosynthesis</keyword>
<comment type="function">
    <text evidence="2">Catalyzes the ATP-dependent phosphorylation of thiamine-monophosphate (TMP) to form thiamine-pyrophosphate (TPP), the active form of vitamin B1.</text>
</comment>
<organism evidence="5 6">
    <name type="scientific">Silvibacterium bohemicum</name>
    <dbReference type="NCBI Taxonomy" id="1577686"/>
    <lineage>
        <taxon>Bacteria</taxon>
        <taxon>Pseudomonadati</taxon>
        <taxon>Acidobacteriota</taxon>
        <taxon>Terriglobia</taxon>
        <taxon>Terriglobales</taxon>
        <taxon>Acidobacteriaceae</taxon>
        <taxon>Silvibacterium</taxon>
    </lineage>
</organism>
<dbReference type="InterPro" id="IPR036921">
    <property type="entry name" value="PurM-like_N_sf"/>
</dbReference>
<comment type="caution">
    <text evidence="2">Lacks conserved residue(s) required for the propagation of feature annotation.</text>
</comment>
<dbReference type="PANTHER" id="PTHR30270:SF0">
    <property type="entry name" value="THIAMINE-MONOPHOSPHATE KINASE"/>
    <property type="match status" value="1"/>
</dbReference>
<proteinExistence type="inferred from homology"/>
<dbReference type="Proteomes" id="UP000538666">
    <property type="component" value="Unassembled WGS sequence"/>
</dbReference>
<dbReference type="SUPFAM" id="SSF55326">
    <property type="entry name" value="PurM N-terminal domain-like"/>
    <property type="match status" value="1"/>
</dbReference>
<sequence>MKQHISHESGERALIAAIRSRAGRSGGGGLRLGIGDDCAILRPPAGHEIVVTTDLSLEQVHFRRDWHPPESVGHRCLARGLSDLAAMGSKPLGAFLSIALPPELTIREKGKSWLDRFLDGLLALADQAGVPLAGGDTAQSPSLAARGGMQSGLAAADIVLVGSVKQGRALLRSGARAGDKIYVTGNLGGAAAELLAIGRHPEKFAGAHKMQAGHPHLFPAPRILIASRLASARRIHSAIDVSDGLSTDLAHICEESGVAAEIDAEAIPIHPLALQAELDGWVASALGLALHGGEDYELLFTAAKGVQIPRRVASVEVHAIGQIVARRGRRPSIVLRQRDGKTTALESGGWEHFSAQ</sequence>
<feature type="binding site" evidence="2">
    <location>
        <position position="52"/>
    </location>
    <ligand>
        <name>Mg(2+)</name>
        <dbReference type="ChEBI" id="CHEBI:18420"/>
        <label>4</label>
    </ligand>
</feature>
<feature type="binding site" evidence="2">
    <location>
        <begin position="135"/>
        <end position="136"/>
    </location>
    <ligand>
        <name>ATP</name>
        <dbReference type="ChEBI" id="CHEBI:30616"/>
    </ligand>
</feature>
<dbReference type="Gene3D" id="3.30.1330.10">
    <property type="entry name" value="PurM-like, N-terminal domain"/>
    <property type="match status" value="1"/>
</dbReference>
<dbReference type="GO" id="GO:0000287">
    <property type="term" value="F:magnesium ion binding"/>
    <property type="evidence" value="ECO:0007669"/>
    <property type="project" value="UniProtKB-UniRule"/>
</dbReference>
<dbReference type="InterPro" id="IPR006283">
    <property type="entry name" value="ThiL-like"/>
</dbReference>
<dbReference type="SUPFAM" id="SSF56042">
    <property type="entry name" value="PurM C-terminal domain-like"/>
    <property type="match status" value="1"/>
</dbReference>
<evidence type="ECO:0000259" key="4">
    <source>
        <dbReference type="Pfam" id="PF02769"/>
    </source>
</evidence>
<dbReference type="InterPro" id="IPR016188">
    <property type="entry name" value="PurM-like_N"/>
</dbReference>
<feature type="binding site" evidence="2">
    <location>
        <position position="83"/>
    </location>
    <ligand>
        <name>Mg(2+)</name>
        <dbReference type="ChEBI" id="CHEBI:18420"/>
        <label>3</label>
    </ligand>
</feature>
<keyword evidence="2" id="KW-0547">Nucleotide-binding</keyword>
<keyword evidence="2" id="KW-0067">ATP-binding</keyword>
<feature type="binding site" evidence="2">
    <location>
        <position position="37"/>
    </location>
    <ligand>
        <name>Mg(2+)</name>
        <dbReference type="ChEBI" id="CHEBI:18420"/>
        <label>3</label>
    </ligand>
</feature>
<feature type="binding site" evidence="2">
    <location>
        <position position="54"/>
    </location>
    <ligand>
        <name>Mg(2+)</name>
        <dbReference type="ChEBI" id="CHEBI:18420"/>
        <label>1</label>
    </ligand>
</feature>
<protein>
    <recommendedName>
        <fullName evidence="2">Thiamine-monophosphate kinase</fullName>
        <shortName evidence="2">TMP kinase</shortName>
        <shortName evidence="2">Thiamine-phosphate kinase</shortName>
        <ecNumber evidence="2">2.7.4.16</ecNumber>
    </recommendedName>
</protein>
<dbReference type="InterPro" id="IPR036676">
    <property type="entry name" value="PurM-like_C_sf"/>
</dbReference>
<dbReference type="GO" id="GO:0009229">
    <property type="term" value="P:thiamine diphosphate biosynthetic process"/>
    <property type="evidence" value="ECO:0007669"/>
    <property type="project" value="UniProtKB-UniRule"/>
</dbReference>
<feature type="binding site" evidence="2">
    <location>
        <position position="61"/>
    </location>
    <ligand>
        <name>substrate</name>
    </ligand>
</feature>
<feature type="binding site" evidence="2">
    <location>
        <position position="54"/>
    </location>
    <ligand>
        <name>Mg(2+)</name>
        <dbReference type="ChEBI" id="CHEBI:18420"/>
        <label>2</label>
    </ligand>
</feature>
<dbReference type="EC" id="2.7.4.16" evidence="2"/>
<dbReference type="InterPro" id="IPR010918">
    <property type="entry name" value="PurM-like_C_dom"/>
</dbReference>
<feature type="binding site" evidence="2">
    <location>
        <position position="243"/>
    </location>
    <ligand>
        <name>Mg(2+)</name>
        <dbReference type="ChEBI" id="CHEBI:18420"/>
        <label>5</label>
    </ligand>
</feature>
<gene>
    <name evidence="2" type="primary">thiL</name>
    <name evidence="5" type="ORF">HNQ77_003766</name>
</gene>
<keyword evidence="2" id="KW-0460">Magnesium</keyword>
<dbReference type="EMBL" id="JACHEK010000007">
    <property type="protein sequence ID" value="MBB6145805.1"/>
    <property type="molecule type" value="Genomic_DNA"/>
</dbReference>
<dbReference type="HAMAP" id="MF_02128">
    <property type="entry name" value="TMP_kinase"/>
    <property type="match status" value="1"/>
</dbReference>
<dbReference type="PIRSF" id="PIRSF005303">
    <property type="entry name" value="Thiam_monoph_kin"/>
    <property type="match status" value="1"/>
</dbReference>
<dbReference type="NCBIfam" id="TIGR01379">
    <property type="entry name" value="thiL"/>
    <property type="match status" value="1"/>
</dbReference>
<keyword evidence="2 5" id="KW-0808">Transferase</keyword>
<feature type="binding site" evidence="2">
    <location>
        <position position="172"/>
    </location>
    <ligand>
        <name>ATP</name>
        <dbReference type="ChEBI" id="CHEBI:30616"/>
    </ligand>
</feature>
<evidence type="ECO:0000313" key="5">
    <source>
        <dbReference type="EMBL" id="MBB6145805.1"/>
    </source>
</evidence>
<feature type="binding site" evidence="2">
    <location>
        <position position="136"/>
    </location>
    <ligand>
        <name>Mg(2+)</name>
        <dbReference type="ChEBI" id="CHEBI:18420"/>
        <label>1</label>
    </ligand>
</feature>
<accession>A0A841JYU3</accession>
<feature type="binding site" evidence="2">
    <location>
        <position position="83"/>
    </location>
    <ligand>
        <name>Mg(2+)</name>
        <dbReference type="ChEBI" id="CHEBI:18420"/>
        <label>2</label>
    </ligand>
</feature>
<dbReference type="AlphaFoldDB" id="A0A841JYU3"/>
<dbReference type="Gene3D" id="3.90.650.10">
    <property type="entry name" value="PurM-like C-terminal domain"/>
    <property type="match status" value="1"/>
</dbReference>